<feature type="coiled-coil region" evidence="1">
    <location>
        <begin position="375"/>
        <end position="402"/>
    </location>
</feature>
<feature type="domain" description="Tryptophan synthase beta chain-like PALP" evidence="2">
    <location>
        <begin position="99"/>
        <end position="323"/>
    </location>
</feature>
<evidence type="ECO:0000259" key="2">
    <source>
        <dbReference type="Pfam" id="PF00291"/>
    </source>
</evidence>
<comment type="caution">
    <text evidence="3">The sequence shown here is derived from an EMBL/GenBank/DDBJ whole genome shotgun (WGS) entry which is preliminary data.</text>
</comment>
<dbReference type="AlphaFoldDB" id="A0A0F9P631"/>
<dbReference type="InterPro" id="IPR001926">
    <property type="entry name" value="TrpB-like_PALP"/>
</dbReference>
<dbReference type="SUPFAM" id="SSF53686">
    <property type="entry name" value="Tryptophan synthase beta subunit-like PLP-dependent enzymes"/>
    <property type="match status" value="1"/>
</dbReference>
<reference evidence="3" key="1">
    <citation type="journal article" date="2015" name="Nature">
        <title>Complex archaea that bridge the gap between prokaryotes and eukaryotes.</title>
        <authorList>
            <person name="Spang A."/>
            <person name="Saw J.H."/>
            <person name="Jorgensen S.L."/>
            <person name="Zaremba-Niedzwiedzka K."/>
            <person name="Martijn J."/>
            <person name="Lind A.E."/>
            <person name="van Eijk R."/>
            <person name="Schleper C."/>
            <person name="Guy L."/>
            <person name="Ettema T.J."/>
        </authorList>
    </citation>
    <scope>NUCLEOTIDE SEQUENCE</scope>
</reference>
<proteinExistence type="predicted"/>
<gene>
    <name evidence="3" type="ORF">LCGC14_0866010</name>
</gene>
<evidence type="ECO:0000313" key="3">
    <source>
        <dbReference type="EMBL" id="KKN27305.1"/>
    </source>
</evidence>
<keyword evidence="1" id="KW-0175">Coiled coil</keyword>
<organism evidence="3">
    <name type="scientific">marine sediment metagenome</name>
    <dbReference type="NCBI Taxonomy" id="412755"/>
    <lineage>
        <taxon>unclassified sequences</taxon>
        <taxon>metagenomes</taxon>
        <taxon>ecological metagenomes</taxon>
    </lineage>
</organism>
<dbReference type="Pfam" id="PF00291">
    <property type="entry name" value="PALP"/>
    <property type="match status" value="1"/>
</dbReference>
<accession>A0A0F9P631</accession>
<dbReference type="Gene3D" id="3.40.50.1100">
    <property type="match status" value="2"/>
</dbReference>
<protein>
    <recommendedName>
        <fullName evidence="2">Tryptophan synthase beta chain-like PALP domain-containing protein</fullName>
    </recommendedName>
</protein>
<evidence type="ECO:0000256" key="1">
    <source>
        <dbReference type="SAM" id="Coils"/>
    </source>
</evidence>
<name>A0A0F9P631_9ZZZZ</name>
<dbReference type="InterPro" id="IPR036052">
    <property type="entry name" value="TrpB-like_PALP_sf"/>
</dbReference>
<dbReference type="InterPro" id="IPR050214">
    <property type="entry name" value="Cys_Synth/Cystath_Beta-Synth"/>
</dbReference>
<dbReference type="PANTHER" id="PTHR10314">
    <property type="entry name" value="CYSTATHIONINE BETA-SYNTHASE"/>
    <property type="match status" value="1"/>
</dbReference>
<sequence length="488" mass="56220">MREPKKVLENTIKRCREEDIIIPTYEEMAHPEKIPQGIKDELRNIGLWDLHARNLFRITWKNEPVKSGGGFGDVNYMEIPKELTGIKARIIVLIGKYFPTGSHKVGATFGPLVEKLVRGAFDPTNQKALWPSTGNYCRGGAYDSYLLACPSIAVLPEGMSRERFEWLEKIGAEIHATPGSESNVKEVYDKSFELKRARPDEVVILNQFDEIGNAIWHYVCTGQAIEEAYNKERKDKQRLTALFLTQGSAGTLGCADYLREKFPRIKVCAGEAWQCPTLLYSGYGAHRIEGIGDKHVPWIHNLKNMDMVAGINDEFCIRLLRLLNEPSGKNYLKSKGVSEEIIDKLHLLGISSIANLIGSIKMAKYYEMNENDIVFTIATDSMELYQSRIEELQEERGEYTDSQAAVDFDTCLLNLTTDHMLELSYWDKKRMHNLKYFTWVEQIGKDVEELDRQWYDENYWKDKYSSYTELDKLIREFNEKTGLLKKYK</sequence>
<dbReference type="EMBL" id="LAZR01002649">
    <property type="protein sequence ID" value="KKN27305.1"/>
    <property type="molecule type" value="Genomic_DNA"/>
</dbReference>